<feature type="compositionally biased region" description="Polar residues" evidence="2">
    <location>
        <begin position="208"/>
        <end position="227"/>
    </location>
</feature>
<gene>
    <name evidence="4" type="ORF">C7212DRAFT_363796</name>
</gene>
<evidence type="ECO:0000256" key="2">
    <source>
        <dbReference type="SAM" id="MobiDB-lite"/>
    </source>
</evidence>
<dbReference type="AlphaFoldDB" id="A0A317SSA5"/>
<dbReference type="Pfam" id="PF00096">
    <property type="entry name" value="zf-C2H2"/>
    <property type="match status" value="1"/>
</dbReference>
<dbReference type="InterPro" id="IPR059095">
    <property type="entry name" value="Znf_C2H2_17_2nd"/>
</dbReference>
<evidence type="ECO:0000256" key="1">
    <source>
        <dbReference type="PROSITE-ProRule" id="PRU00042"/>
    </source>
</evidence>
<name>A0A317SSA5_9PEZI</name>
<feature type="region of interest" description="Disordered" evidence="2">
    <location>
        <begin position="304"/>
        <end position="339"/>
    </location>
</feature>
<sequence length="374" mass="41649">MSANFSAAFNTLDNPSANSNMATQATQEHTSNSIYDTDPPSPVPQNISHVSSNRINTIRQFGYTLPNDSNIPNYLLPPPEASTNDEREQSVEELFPELNWSLDGNPIVGNSWDGEPMDRNHMSIASSHVQESGSYPTNNTIPVPGWHNYSIDPEPFNEELEEEPVTIAETRVTVPSDCHHYPTLARSKEDLSPVKPNDNRSGRGQIERGTSTTRSESPTRYPTSPDSKVTKSKKTHRCAQYSCGKTFGRTAELKRHMNSVHRDQVADEKLQELFDCIHEGCGRVGELGFKRKDNLVQHLRGVHGDHIGKKSGRKPTAGSNANLMTSNTGPGYLVATGNDRSPRDQQLVMQGEEPGSPYLDEDFYENFRYWGYGV</sequence>
<dbReference type="EMBL" id="PYWC01000040">
    <property type="protein sequence ID" value="PWW75951.1"/>
    <property type="molecule type" value="Genomic_DNA"/>
</dbReference>
<keyword evidence="1" id="KW-0863">Zinc-finger</keyword>
<dbReference type="InterPro" id="IPR013087">
    <property type="entry name" value="Znf_C2H2_type"/>
</dbReference>
<feature type="compositionally biased region" description="Polar residues" evidence="2">
    <location>
        <begin position="1"/>
        <end position="35"/>
    </location>
</feature>
<keyword evidence="5" id="KW-1185">Reference proteome</keyword>
<organism evidence="4 5">
    <name type="scientific">Tuber magnatum</name>
    <name type="common">white Piedmont truffle</name>
    <dbReference type="NCBI Taxonomy" id="42249"/>
    <lineage>
        <taxon>Eukaryota</taxon>
        <taxon>Fungi</taxon>
        <taxon>Dikarya</taxon>
        <taxon>Ascomycota</taxon>
        <taxon>Pezizomycotina</taxon>
        <taxon>Pezizomycetes</taxon>
        <taxon>Pezizales</taxon>
        <taxon>Tuberaceae</taxon>
        <taxon>Tuber</taxon>
    </lineage>
</organism>
<evidence type="ECO:0000313" key="5">
    <source>
        <dbReference type="Proteomes" id="UP000246991"/>
    </source>
</evidence>
<reference evidence="4 5" key="1">
    <citation type="submission" date="2018-03" db="EMBL/GenBank/DDBJ databases">
        <title>Genomes of Pezizomycetes fungi and the evolution of truffles.</title>
        <authorList>
            <person name="Murat C."/>
            <person name="Payen T."/>
            <person name="Noel B."/>
            <person name="Kuo A."/>
            <person name="Martin F.M."/>
        </authorList>
    </citation>
    <scope>NUCLEOTIDE SEQUENCE [LARGE SCALE GENOMIC DNA]</scope>
    <source>
        <strain evidence="4">091103-1</strain>
    </source>
</reference>
<evidence type="ECO:0000259" key="3">
    <source>
        <dbReference type="PROSITE" id="PS50157"/>
    </source>
</evidence>
<feature type="region of interest" description="Disordered" evidence="2">
    <location>
        <begin position="1"/>
        <end position="37"/>
    </location>
</feature>
<dbReference type="Pfam" id="PF26176">
    <property type="entry name" value="zf_C2H2_17_2"/>
    <property type="match status" value="1"/>
</dbReference>
<keyword evidence="1" id="KW-0862">Zinc</keyword>
<keyword evidence="1" id="KW-0479">Metal-binding</keyword>
<dbReference type="STRING" id="42249.A0A317SSA5"/>
<protein>
    <recommendedName>
        <fullName evidence="3">C2H2-type domain-containing protein</fullName>
    </recommendedName>
</protein>
<dbReference type="SMART" id="SM00355">
    <property type="entry name" value="ZnF_C2H2"/>
    <property type="match status" value="2"/>
</dbReference>
<dbReference type="OrthoDB" id="5305647at2759"/>
<accession>A0A317SSA5</accession>
<dbReference type="PROSITE" id="PS00028">
    <property type="entry name" value="ZINC_FINGER_C2H2_1"/>
    <property type="match status" value="1"/>
</dbReference>
<dbReference type="PROSITE" id="PS50157">
    <property type="entry name" value="ZINC_FINGER_C2H2_2"/>
    <property type="match status" value="1"/>
</dbReference>
<evidence type="ECO:0000313" key="4">
    <source>
        <dbReference type="EMBL" id="PWW75951.1"/>
    </source>
</evidence>
<feature type="compositionally biased region" description="Polar residues" evidence="2">
    <location>
        <begin position="317"/>
        <end position="329"/>
    </location>
</feature>
<feature type="compositionally biased region" description="Basic and acidic residues" evidence="2">
    <location>
        <begin position="186"/>
        <end position="201"/>
    </location>
</feature>
<comment type="caution">
    <text evidence="4">The sequence shown here is derived from an EMBL/GenBank/DDBJ whole genome shotgun (WGS) entry which is preliminary data.</text>
</comment>
<dbReference type="GO" id="GO:0008270">
    <property type="term" value="F:zinc ion binding"/>
    <property type="evidence" value="ECO:0007669"/>
    <property type="project" value="UniProtKB-KW"/>
</dbReference>
<dbReference type="Gene3D" id="3.30.160.60">
    <property type="entry name" value="Classic Zinc Finger"/>
    <property type="match status" value="2"/>
</dbReference>
<proteinExistence type="predicted"/>
<feature type="domain" description="C2H2-type" evidence="3">
    <location>
        <begin position="236"/>
        <end position="266"/>
    </location>
</feature>
<dbReference type="Proteomes" id="UP000246991">
    <property type="component" value="Unassembled WGS sequence"/>
</dbReference>
<feature type="region of interest" description="Disordered" evidence="2">
    <location>
        <begin position="178"/>
        <end position="235"/>
    </location>
</feature>